<evidence type="ECO:0000256" key="6">
    <source>
        <dbReference type="ARBA" id="ARBA00023015"/>
    </source>
</evidence>
<feature type="domain" description="C2H2-type" evidence="12">
    <location>
        <begin position="87"/>
        <end position="116"/>
    </location>
</feature>
<dbReference type="PROSITE" id="PS50157">
    <property type="entry name" value="ZINC_FINGER_C2H2_2"/>
    <property type="match status" value="2"/>
</dbReference>
<keyword evidence="5" id="KW-0862">Zinc</keyword>
<evidence type="ECO:0000256" key="7">
    <source>
        <dbReference type="ARBA" id="ARBA00023125"/>
    </source>
</evidence>
<dbReference type="EMBL" id="BPQB01000069">
    <property type="protein sequence ID" value="GJE97221.1"/>
    <property type="molecule type" value="Genomic_DNA"/>
</dbReference>
<evidence type="ECO:0000256" key="1">
    <source>
        <dbReference type="ARBA" id="ARBA00004123"/>
    </source>
</evidence>
<dbReference type="PANTHER" id="PTHR14003:SF20">
    <property type="entry name" value="FINGER DOMAIN PROTEIN, PUTATIVE (AFU_ORTHOLOGUE AFUA_4G10380)-RELATED"/>
    <property type="match status" value="1"/>
</dbReference>
<protein>
    <submittedName>
        <fullName evidence="13">C2H2-type zinc finger protein</fullName>
    </submittedName>
</protein>
<dbReference type="GO" id="GO:0031519">
    <property type="term" value="C:PcG protein complex"/>
    <property type="evidence" value="ECO:0007669"/>
    <property type="project" value="TreeGrafter"/>
</dbReference>
<evidence type="ECO:0000256" key="4">
    <source>
        <dbReference type="ARBA" id="ARBA00022771"/>
    </source>
</evidence>
<proteinExistence type="predicted"/>
<keyword evidence="7" id="KW-0238">DNA-binding</keyword>
<dbReference type="PANTHER" id="PTHR14003">
    <property type="entry name" value="TRANSCRIPTIONAL REPRESSOR PROTEIN YY"/>
    <property type="match status" value="1"/>
</dbReference>
<evidence type="ECO:0000259" key="12">
    <source>
        <dbReference type="PROSITE" id="PS50157"/>
    </source>
</evidence>
<keyword evidence="6" id="KW-0805">Transcription regulation</keyword>
<dbReference type="Proteomes" id="UP000703269">
    <property type="component" value="Unassembled WGS sequence"/>
</dbReference>
<dbReference type="GO" id="GO:0000981">
    <property type="term" value="F:DNA-binding transcription factor activity, RNA polymerase II-specific"/>
    <property type="evidence" value="ECO:0007669"/>
    <property type="project" value="UniProtKB-ARBA"/>
</dbReference>
<evidence type="ECO:0000256" key="2">
    <source>
        <dbReference type="ARBA" id="ARBA00022723"/>
    </source>
</evidence>
<comment type="subcellular location">
    <subcellularLocation>
        <location evidence="1">Nucleus</location>
    </subcellularLocation>
</comment>
<evidence type="ECO:0000256" key="11">
    <source>
        <dbReference type="SAM" id="MobiDB-lite"/>
    </source>
</evidence>
<dbReference type="SUPFAM" id="SSF57667">
    <property type="entry name" value="beta-beta-alpha zinc fingers"/>
    <property type="match status" value="1"/>
</dbReference>
<evidence type="ECO:0000256" key="10">
    <source>
        <dbReference type="PROSITE-ProRule" id="PRU00042"/>
    </source>
</evidence>
<feature type="compositionally biased region" description="Low complexity" evidence="11">
    <location>
        <begin position="122"/>
        <end position="155"/>
    </location>
</feature>
<keyword evidence="9" id="KW-0539">Nucleus</keyword>
<evidence type="ECO:0000256" key="5">
    <source>
        <dbReference type="ARBA" id="ARBA00022833"/>
    </source>
</evidence>
<reference evidence="13 14" key="1">
    <citation type="submission" date="2021-08" db="EMBL/GenBank/DDBJ databases">
        <title>Draft Genome Sequence of Phanerochaete sordida strain YK-624.</title>
        <authorList>
            <person name="Mori T."/>
            <person name="Dohra H."/>
            <person name="Suzuki T."/>
            <person name="Kawagishi H."/>
            <person name="Hirai H."/>
        </authorList>
    </citation>
    <scope>NUCLEOTIDE SEQUENCE [LARGE SCALE GENOMIC DNA]</scope>
    <source>
        <strain evidence="13 14">YK-624</strain>
    </source>
</reference>
<dbReference type="FunFam" id="3.30.160.60:FF:001228">
    <property type="entry name" value="Zinc finger protein 236"/>
    <property type="match status" value="1"/>
</dbReference>
<evidence type="ECO:0000313" key="14">
    <source>
        <dbReference type="Proteomes" id="UP000703269"/>
    </source>
</evidence>
<evidence type="ECO:0000256" key="9">
    <source>
        <dbReference type="ARBA" id="ARBA00023242"/>
    </source>
</evidence>
<feature type="region of interest" description="Disordered" evidence="11">
    <location>
        <begin position="90"/>
        <end position="182"/>
    </location>
</feature>
<organism evidence="13 14">
    <name type="scientific">Phanerochaete sordida</name>
    <dbReference type="NCBI Taxonomy" id="48140"/>
    <lineage>
        <taxon>Eukaryota</taxon>
        <taxon>Fungi</taxon>
        <taxon>Dikarya</taxon>
        <taxon>Basidiomycota</taxon>
        <taxon>Agaricomycotina</taxon>
        <taxon>Agaricomycetes</taxon>
        <taxon>Polyporales</taxon>
        <taxon>Phanerochaetaceae</taxon>
        <taxon>Phanerochaete</taxon>
    </lineage>
</organism>
<keyword evidence="4 10" id="KW-0863">Zinc-finger</keyword>
<dbReference type="GO" id="GO:0005667">
    <property type="term" value="C:transcription regulator complex"/>
    <property type="evidence" value="ECO:0007669"/>
    <property type="project" value="TreeGrafter"/>
</dbReference>
<keyword evidence="2" id="KW-0479">Metal-binding</keyword>
<evidence type="ECO:0000256" key="3">
    <source>
        <dbReference type="ARBA" id="ARBA00022737"/>
    </source>
</evidence>
<dbReference type="GO" id="GO:0000978">
    <property type="term" value="F:RNA polymerase II cis-regulatory region sequence-specific DNA binding"/>
    <property type="evidence" value="ECO:0007669"/>
    <property type="project" value="TreeGrafter"/>
</dbReference>
<dbReference type="GO" id="GO:0008270">
    <property type="term" value="F:zinc ion binding"/>
    <property type="evidence" value="ECO:0007669"/>
    <property type="project" value="UniProtKB-KW"/>
</dbReference>
<dbReference type="OrthoDB" id="2757115at2759"/>
<accession>A0A9P3GLJ6</accession>
<evidence type="ECO:0000256" key="8">
    <source>
        <dbReference type="ARBA" id="ARBA00023163"/>
    </source>
</evidence>
<evidence type="ECO:0000313" key="13">
    <source>
        <dbReference type="EMBL" id="GJE97221.1"/>
    </source>
</evidence>
<comment type="caution">
    <text evidence="13">The sequence shown here is derived from an EMBL/GenBank/DDBJ whole genome shotgun (WGS) entry which is preliminary data.</text>
</comment>
<dbReference type="Gene3D" id="3.30.160.60">
    <property type="entry name" value="Classic Zinc Finger"/>
    <property type="match status" value="2"/>
</dbReference>
<dbReference type="GO" id="GO:0000785">
    <property type="term" value="C:chromatin"/>
    <property type="evidence" value="ECO:0007669"/>
    <property type="project" value="TreeGrafter"/>
</dbReference>
<name>A0A9P3GLJ6_9APHY</name>
<dbReference type="InterPro" id="IPR036236">
    <property type="entry name" value="Znf_C2H2_sf"/>
</dbReference>
<keyword evidence="3" id="KW-0677">Repeat</keyword>
<feature type="compositionally biased region" description="Pro residues" evidence="11">
    <location>
        <begin position="167"/>
        <end position="182"/>
    </location>
</feature>
<dbReference type="AlphaFoldDB" id="A0A9P3GLJ6"/>
<feature type="region of interest" description="Disordered" evidence="11">
    <location>
        <begin position="1"/>
        <end position="52"/>
    </location>
</feature>
<dbReference type="PROSITE" id="PS00028">
    <property type="entry name" value="ZINC_FINGER_C2H2_1"/>
    <property type="match status" value="2"/>
</dbReference>
<dbReference type="Pfam" id="PF00096">
    <property type="entry name" value="zf-C2H2"/>
    <property type="match status" value="2"/>
</dbReference>
<dbReference type="InterPro" id="IPR013087">
    <property type="entry name" value="Znf_C2H2_type"/>
</dbReference>
<dbReference type="FunFam" id="3.30.160.60:FF:000125">
    <property type="entry name" value="Putative zinc finger protein 143"/>
    <property type="match status" value="1"/>
</dbReference>
<sequence length="182" mass="18590">MVGDADHPSESLPSIREVFPDQFPPSSAQAGATEDPQGGAQAPEAPAAAQDDAYAKRKYVCETCQKRFLRPSSLKAHTVVHTGDRPYACPFPGCTKRFTSKSNMKRHHQTHGGAAPEPEPVAGSSTGPGTLAAGAPATAASQAGGSSSAGSSSAGHFGVLNLGQQHPPRPPPPQPPGPAGQR</sequence>
<feature type="compositionally biased region" description="Low complexity" evidence="11">
    <location>
        <begin position="35"/>
        <end position="52"/>
    </location>
</feature>
<keyword evidence="8" id="KW-0804">Transcription</keyword>
<dbReference type="SMART" id="SM00355">
    <property type="entry name" value="ZnF_C2H2"/>
    <property type="match status" value="2"/>
</dbReference>
<keyword evidence="14" id="KW-1185">Reference proteome</keyword>
<gene>
    <name evidence="13" type="ORF">PsYK624_134340</name>
</gene>
<feature type="domain" description="C2H2-type" evidence="12">
    <location>
        <begin position="59"/>
        <end position="86"/>
    </location>
</feature>